<name>A0A6G5A2D7_RHIMP</name>
<keyword evidence="1" id="KW-0472">Membrane</keyword>
<feature type="transmembrane region" description="Helical" evidence="1">
    <location>
        <begin position="6"/>
        <end position="26"/>
    </location>
</feature>
<dbReference type="VEuPathDB" id="VectorBase:LOC119167328"/>
<evidence type="ECO:0000256" key="1">
    <source>
        <dbReference type="SAM" id="Phobius"/>
    </source>
</evidence>
<sequence length="157" mass="18554">MITRDVLFVVLLSTSYILQYSFSIFIKENELKEFLSTNDFIWTYNTSNKRDNHWCEVDVTERLQEKSIVYKHSYYRKFPLKEKFSVMMQGVFKYPSNMISSTKGSKVQFKHHLTYLDSDKSVLSSVFLQCFPLQRSLGMSSEFRTGSFKISPPFNNM</sequence>
<dbReference type="EMBL" id="GIKN01002861">
    <property type="protein sequence ID" value="NIE45134.1"/>
    <property type="molecule type" value="Transcribed_RNA"/>
</dbReference>
<proteinExistence type="predicted"/>
<accession>A0A6G5A2D7</accession>
<evidence type="ECO:0000313" key="2">
    <source>
        <dbReference type="EMBL" id="NIE45134.1"/>
    </source>
</evidence>
<dbReference type="OrthoDB" id="10535543at2759"/>
<organism evidence="2">
    <name type="scientific">Rhipicephalus microplus</name>
    <name type="common">Cattle tick</name>
    <name type="synonym">Boophilus microplus</name>
    <dbReference type="NCBI Taxonomy" id="6941"/>
    <lineage>
        <taxon>Eukaryota</taxon>
        <taxon>Metazoa</taxon>
        <taxon>Ecdysozoa</taxon>
        <taxon>Arthropoda</taxon>
        <taxon>Chelicerata</taxon>
        <taxon>Arachnida</taxon>
        <taxon>Acari</taxon>
        <taxon>Parasitiformes</taxon>
        <taxon>Ixodida</taxon>
        <taxon>Ixodoidea</taxon>
        <taxon>Ixodidae</taxon>
        <taxon>Rhipicephalinae</taxon>
        <taxon>Rhipicephalus</taxon>
        <taxon>Boophilus</taxon>
    </lineage>
</organism>
<keyword evidence="1" id="KW-0812">Transmembrane</keyword>
<keyword evidence="1" id="KW-1133">Transmembrane helix</keyword>
<reference evidence="2" key="1">
    <citation type="submission" date="2020-03" db="EMBL/GenBank/DDBJ databases">
        <title>A transcriptome and proteome of the tick Rhipicephalus microplus shaped by the genetic composition of its hosts and developmental stage.</title>
        <authorList>
            <person name="Garcia G.R."/>
            <person name="Ribeiro J.M.C."/>
            <person name="Maruyama S.R."/>
            <person name="Gardinasse L.G."/>
            <person name="Nelson K."/>
            <person name="Ferreira B.R."/>
            <person name="Andrade T.G."/>
            <person name="Santos I.K.F.M."/>
        </authorList>
    </citation>
    <scope>NUCLEOTIDE SEQUENCE</scope>
    <source>
        <strain evidence="2">NSGR</strain>
        <tissue evidence="2">Salivary glands</tissue>
    </source>
</reference>
<dbReference type="AlphaFoldDB" id="A0A6G5A2D7"/>
<protein>
    <submittedName>
        <fullName evidence="2">Putative lipocalin</fullName>
    </submittedName>
</protein>